<gene>
    <name evidence="3" type="ORF">CC84DRAFT_1172157</name>
</gene>
<feature type="domain" description="DUF7730" evidence="2">
    <location>
        <begin position="64"/>
        <end position="309"/>
    </location>
</feature>
<feature type="region of interest" description="Disordered" evidence="1">
    <location>
        <begin position="1"/>
        <end position="56"/>
    </location>
</feature>
<dbReference type="InterPro" id="IPR056632">
    <property type="entry name" value="DUF7730"/>
</dbReference>
<dbReference type="EMBL" id="KV441549">
    <property type="protein sequence ID" value="OAG09608.1"/>
    <property type="molecule type" value="Genomic_DNA"/>
</dbReference>
<sequence length="319" mass="37198">MDRTTKKAERKARKPGPRSDLVVLGARPQHGGPAWLPRRDRPITPPLGISESDGKEGWKTVSQTGAFFTKLPLEIRRRIYDFALGEEMLRVEVDGAELDMWRCNGWTKKFWADDGGWKRQQGPGWKFLNYPPEEHKKGRKRRSRKAAINLLCTCRQVYLEAIGSIYESQTFVLAIGPHEERVHQHDKPTLLYLPYFILPQRLNQLRRLYIHWNLSPSTLHIGIADETLAWWKECWHFLSTLQGLNELLIRFQCRDGEHSRWDWAPLEAQLADYIKKIRVKKRFVVVLPFPESAIGNMYLDGEESRCEVRVAEREPESAT</sequence>
<organism evidence="3 4">
    <name type="scientific">Paraphaeosphaeria sporulosa</name>
    <dbReference type="NCBI Taxonomy" id="1460663"/>
    <lineage>
        <taxon>Eukaryota</taxon>
        <taxon>Fungi</taxon>
        <taxon>Dikarya</taxon>
        <taxon>Ascomycota</taxon>
        <taxon>Pezizomycotina</taxon>
        <taxon>Dothideomycetes</taxon>
        <taxon>Pleosporomycetidae</taxon>
        <taxon>Pleosporales</taxon>
        <taxon>Massarineae</taxon>
        <taxon>Didymosphaeriaceae</taxon>
        <taxon>Paraphaeosphaeria</taxon>
    </lineage>
</organism>
<evidence type="ECO:0000256" key="1">
    <source>
        <dbReference type="SAM" id="MobiDB-lite"/>
    </source>
</evidence>
<dbReference type="InParanoid" id="A0A177CRL1"/>
<accession>A0A177CRL1</accession>
<dbReference type="PANTHER" id="PTHR38790">
    <property type="entry name" value="2EXR DOMAIN-CONTAINING PROTEIN-RELATED"/>
    <property type="match status" value="1"/>
</dbReference>
<dbReference type="Pfam" id="PF24864">
    <property type="entry name" value="DUF7730"/>
    <property type="match status" value="1"/>
</dbReference>
<name>A0A177CRL1_9PLEO</name>
<evidence type="ECO:0000313" key="4">
    <source>
        <dbReference type="Proteomes" id="UP000077069"/>
    </source>
</evidence>
<dbReference type="GeneID" id="28763447"/>
<reference evidence="3 4" key="1">
    <citation type="submission" date="2016-05" db="EMBL/GenBank/DDBJ databases">
        <title>Comparative analysis of secretome profiles of manganese(II)-oxidizing ascomycete fungi.</title>
        <authorList>
            <consortium name="DOE Joint Genome Institute"/>
            <person name="Zeiner C.A."/>
            <person name="Purvine S.O."/>
            <person name="Zink E.M."/>
            <person name="Wu S."/>
            <person name="Pasa-Tolic L."/>
            <person name="Chaput D.L."/>
            <person name="Haridas S."/>
            <person name="Grigoriev I.V."/>
            <person name="Santelli C.M."/>
            <person name="Hansel C.M."/>
        </authorList>
    </citation>
    <scope>NUCLEOTIDE SEQUENCE [LARGE SCALE GENOMIC DNA]</scope>
    <source>
        <strain evidence="3 4">AP3s5-JAC2a</strain>
    </source>
</reference>
<protein>
    <recommendedName>
        <fullName evidence="2">DUF7730 domain-containing protein</fullName>
    </recommendedName>
</protein>
<dbReference type="Proteomes" id="UP000077069">
    <property type="component" value="Unassembled WGS sequence"/>
</dbReference>
<proteinExistence type="predicted"/>
<dbReference type="PANTHER" id="PTHR38790:SF9">
    <property type="entry name" value="F-BOX DOMAIN-CONTAINING PROTEIN"/>
    <property type="match status" value="1"/>
</dbReference>
<evidence type="ECO:0000259" key="2">
    <source>
        <dbReference type="Pfam" id="PF24864"/>
    </source>
</evidence>
<dbReference type="OrthoDB" id="4757095at2759"/>
<evidence type="ECO:0000313" key="3">
    <source>
        <dbReference type="EMBL" id="OAG09608.1"/>
    </source>
</evidence>
<keyword evidence="4" id="KW-1185">Reference proteome</keyword>
<dbReference type="RefSeq" id="XP_018039973.1">
    <property type="nucleotide sequence ID" value="XM_018179961.1"/>
</dbReference>
<dbReference type="AlphaFoldDB" id="A0A177CRL1"/>